<dbReference type="Proteomes" id="UP001526201">
    <property type="component" value="Unassembled WGS sequence"/>
</dbReference>
<dbReference type="SMART" id="SM00855">
    <property type="entry name" value="PGAM"/>
    <property type="match status" value="1"/>
</dbReference>
<evidence type="ECO:0000313" key="4">
    <source>
        <dbReference type="EMBL" id="MCV7228623.1"/>
    </source>
</evidence>
<keyword evidence="5" id="KW-1185">Reference proteome</keyword>
<dbReference type="InterPro" id="IPR051325">
    <property type="entry name" value="Nudix_hydrolase_domain"/>
</dbReference>
<proteinExistence type="predicted"/>
<sequence>MLGAGTRRPLDSVSAGGADRARPPGLPDGQAPESLTWPGVSIALQPNRPAGVEVPERTKPVLAAGAVLWRPGAAGTEVAVIHRPRYDDWSLPKGKVDPGEIEPVTAVREIQEETGLPSVLGRRLMSVSYPIEGGTKKVWYWSARVAGPTAEIEADFTPNDEVDKLVWLPVSEAMIQVGYPHDRKVLRRFTKQPADTKTLLIVRHGTAGRKSRYKGDDRKRPLDKHGRAQAESLVGLLLAFGATDLHAAARTRCHQTIEPLAEELGVTIRDEPVLTEESYASNHKRTRQRVLDIADKPGTRVICTQGRVIPDLIQWWCDRDGVRPDKSRNRKGSVWVLSLSGRRLVAADHVSSPLASER</sequence>
<dbReference type="InterPro" id="IPR020084">
    <property type="entry name" value="NUDIX_hydrolase_CS"/>
</dbReference>
<evidence type="ECO:0000313" key="5">
    <source>
        <dbReference type="Proteomes" id="UP001526201"/>
    </source>
</evidence>
<reference evidence="4 5" key="1">
    <citation type="journal article" date="2022" name="BMC Genomics">
        <title>Comparative genome analysis of mycobacteria focusing on tRNA and non-coding RNA.</title>
        <authorList>
            <person name="Behra P.R.K."/>
            <person name="Pettersson B.M.F."/>
            <person name="Ramesh M."/>
            <person name="Das S."/>
            <person name="Dasgupta S."/>
            <person name="Kirsebom L.A."/>
        </authorList>
    </citation>
    <scope>NUCLEOTIDE SEQUENCE [LARGE SCALE GENOMIC DNA]</scope>
    <source>
        <strain evidence="4 5">DSM 44078</strain>
    </source>
</reference>
<dbReference type="CDD" id="cd03673">
    <property type="entry name" value="NUDIX_Ap6A_hydrolase"/>
    <property type="match status" value="1"/>
</dbReference>
<evidence type="ECO:0000256" key="2">
    <source>
        <dbReference type="SAM" id="MobiDB-lite"/>
    </source>
</evidence>
<dbReference type="InterPro" id="IPR013078">
    <property type="entry name" value="His_Pase_superF_clade-1"/>
</dbReference>
<dbReference type="Pfam" id="PF00300">
    <property type="entry name" value="His_Phos_1"/>
    <property type="match status" value="1"/>
</dbReference>
<dbReference type="SUPFAM" id="SSF55811">
    <property type="entry name" value="Nudix"/>
    <property type="match status" value="1"/>
</dbReference>
<gene>
    <name evidence="4" type="ORF">H7J73_21650</name>
</gene>
<dbReference type="GO" id="GO:0016787">
    <property type="term" value="F:hydrolase activity"/>
    <property type="evidence" value="ECO:0007669"/>
    <property type="project" value="UniProtKB-KW"/>
</dbReference>
<dbReference type="CDD" id="cd07067">
    <property type="entry name" value="HP_PGM_like"/>
    <property type="match status" value="1"/>
</dbReference>
<evidence type="ECO:0000259" key="3">
    <source>
        <dbReference type="PROSITE" id="PS51462"/>
    </source>
</evidence>
<feature type="compositionally biased region" description="Basic and acidic residues" evidence="2">
    <location>
        <begin position="213"/>
        <end position="225"/>
    </location>
</feature>
<dbReference type="EMBL" id="JACKTY010000033">
    <property type="protein sequence ID" value="MCV7228623.1"/>
    <property type="molecule type" value="Genomic_DNA"/>
</dbReference>
<dbReference type="PANTHER" id="PTHR21340">
    <property type="entry name" value="DIADENOSINE 5,5-P1,P4-TETRAPHOSPHATE PYROPHOSPHOHYDROLASE MUTT"/>
    <property type="match status" value="1"/>
</dbReference>
<feature type="region of interest" description="Disordered" evidence="2">
    <location>
        <begin position="206"/>
        <end position="225"/>
    </location>
</feature>
<dbReference type="PANTHER" id="PTHR21340:SF0">
    <property type="entry name" value="BIS(5'-NUCLEOSYL)-TETRAPHOSPHATASE [ASYMMETRICAL]"/>
    <property type="match status" value="1"/>
</dbReference>
<dbReference type="Gene3D" id="3.90.79.10">
    <property type="entry name" value="Nucleoside Triphosphate Pyrophosphohydrolase"/>
    <property type="match status" value="1"/>
</dbReference>
<dbReference type="SUPFAM" id="SSF53254">
    <property type="entry name" value="Phosphoglycerate mutase-like"/>
    <property type="match status" value="1"/>
</dbReference>
<comment type="caution">
    <text evidence="4">The sequence shown here is derived from an EMBL/GenBank/DDBJ whole genome shotgun (WGS) entry which is preliminary data.</text>
</comment>
<name>A0ABT3CGM2_9MYCO</name>
<evidence type="ECO:0000256" key="1">
    <source>
        <dbReference type="ARBA" id="ARBA00022801"/>
    </source>
</evidence>
<dbReference type="InterPro" id="IPR000086">
    <property type="entry name" value="NUDIX_hydrolase_dom"/>
</dbReference>
<dbReference type="Gene3D" id="3.40.50.1240">
    <property type="entry name" value="Phosphoglycerate mutase-like"/>
    <property type="match status" value="1"/>
</dbReference>
<feature type="region of interest" description="Disordered" evidence="2">
    <location>
        <begin position="1"/>
        <end position="36"/>
    </location>
</feature>
<dbReference type="InterPro" id="IPR029033">
    <property type="entry name" value="His_PPase_superfam"/>
</dbReference>
<dbReference type="InterPro" id="IPR015797">
    <property type="entry name" value="NUDIX_hydrolase-like_dom_sf"/>
</dbReference>
<dbReference type="PROSITE" id="PS00893">
    <property type="entry name" value="NUDIX_BOX"/>
    <property type="match status" value="1"/>
</dbReference>
<protein>
    <submittedName>
        <fullName evidence="4">NUDIX hydrolase</fullName>
    </submittedName>
</protein>
<accession>A0ABT3CGM2</accession>
<keyword evidence="1 4" id="KW-0378">Hydrolase</keyword>
<dbReference type="PROSITE" id="PS51462">
    <property type="entry name" value="NUDIX"/>
    <property type="match status" value="1"/>
</dbReference>
<organism evidence="4 5">
    <name type="scientific">Mycolicibacterium komossense</name>
    <dbReference type="NCBI Taxonomy" id="1779"/>
    <lineage>
        <taxon>Bacteria</taxon>
        <taxon>Bacillati</taxon>
        <taxon>Actinomycetota</taxon>
        <taxon>Actinomycetes</taxon>
        <taxon>Mycobacteriales</taxon>
        <taxon>Mycobacteriaceae</taxon>
        <taxon>Mycolicibacterium</taxon>
    </lineage>
</organism>
<feature type="domain" description="Nudix hydrolase" evidence="3">
    <location>
        <begin position="59"/>
        <end position="191"/>
    </location>
</feature>
<dbReference type="Pfam" id="PF00293">
    <property type="entry name" value="NUDIX"/>
    <property type="match status" value="1"/>
</dbReference>